<proteinExistence type="predicted"/>
<dbReference type="RefSeq" id="WP_133495550.1">
    <property type="nucleotide sequence ID" value="NZ_BMLU01000005.1"/>
</dbReference>
<evidence type="ECO:0008006" key="3">
    <source>
        <dbReference type="Google" id="ProtNLM"/>
    </source>
</evidence>
<gene>
    <name evidence="1" type="ORF">EV664_105217</name>
</gene>
<protein>
    <recommendedName>
        <fullName evidence="3">XRE family transcriptional regulator</fullName>
    </recommendedName>
</protein>
<dbReference type="EMBL" id="SNWD01000005">
    <property type="protein sequence ID" value="TDN83019.1"/>
    <property type="molecule type" value="Genomic_DNA"/>
</dbReference>
<reference evidence="1 2" key="1">
    <citation type="submission" date="2019-03" db="EMBL/GenBank/DDBJ databases">
        <title>Genomic Encyclopedia of Type Strains, Phase IV (KMG-IV): sequencing the most valuable type-strain genomes for metagenomic binning, comparative biology and taxonomic classification.</title>
        <authorList>
            <person name="Goeker M."/>
        </authorList>
    </citation>
    <scope>NUCLEOTIDE SEQUENCE [LARGE SCALE GENOMIC DNA]</scope>
    <source>
        <strain evidence="1 2">DSM 25059</strain>
    </source>
</reference>
<organism evidence="1 2">
    <name type="scientific">Stakelama pacifica</name>
    <dbReference type="NCBI Taxonomy" id="517720"/>
    <lineage>
        <taxon>Bacteria</taxon>
        <taxon>Pseudomonadati</taxon>
        <taxon>Pseudomonadota</taxon>
        <taxon>Alphaproteobacteria</taxon>
        <taxon>Sphingomonadales</taxon>
        <taxon>Sphingomonadaceae</taxon>
        <taxon>Stakelama</taxon>
    </lineage>
</organism>
<evidence type="ECO:0000313" key="2">
    <source>
        <dbReference type="Proteomes" id="UP000295493"/>
    </source>
</evidence>
<comment type="caution">
    <text evidence="1">The sequence shown here is derived from an EMBL/GenBank/DDBJ whole genome shotgun (WGS) entry which is preliminary data.</text>
</comment>
<evidence type="ECO:0000313" key="1">
    <source>
        <dbReference type="EMBL" id="TDN83019.1"/>
    </source>
</evidence>
<dbReference type="Proteomes" id="UP000295493">
    <property type="component" value="Unassembled WGS sequence"/>
</dbReference>
<name>A0A4R6FN40_9SPHN</name>
<dbReference type="AlphaFoldDB" id="A0A4R6FN40"/>
<accession>A0A4R6FN40</accession>
<keyword evidence="2" id="KW-1185">Reference proteome</keyword>
<sequence length="78" mass="8642">MLSPIDKRRRNAFRTWMLAQPGKQDAADALDMSPRALDRFYSGASPVPPGVLRDAADRCDDPVLCAKLRKLAEDRADA</sequence>